<name>D2RUM5_HALTV</name>
<protein>
    <submittedName>
        <fullName evidence="2">Uncharacterized protein</fullName>
    </submittedName>
</protein>
<evidence type="ECO:0000256" key="1">
    <source>
        <dbReference type="SAM" id="MobiDB-lite"/>
    </source>
</evidence>
<dbReference type="KEGG" id="htu:Htur_2317"/>
<dbReference type="Proteomes" id="UP000001903">
    <property type="component" value="Chromosome"/>
</dbReference>
<proteinExistence type="predicted"/>
<accession>D2RUM5</accession>
<dbReference type="InterPro" id="IPR055975">
    <property type="entry name" value="DUF7553"/>
</dbReference>
<sequence length="96" mass="10757">MEENHMNKHFHDSRYYLARSAEHAKLGLGETLTPYATRLRAAVGRDEEPEEEPTRLEAVREELLDLERKAEAQAREAAGSARATLSRPGADEPVDA</sequence>
<gene>
    <name evidence="2" type="ordered locus">Htur_2317</name>
</gene>
<reference evidence="2 3" key="1">
    <citation type="journal article" date="2010" name="Stand. Genomic Sci.">
        <title>Complete genome sequence of Haloterrigena turkmenica type strain (4k).</title>
        <authorList>
            <person name="Saunders E."/>
            <person name="Tindall B.J."/>
            <person name="Fahnrich R."/>
            <person name="Lapidus A."/>
            <person name="Copeland A."/>
            <person name="Del Rio T.G."/>
            <person name="Lucas S."/>
            <person name="Chen F."/>
            <person name="Tice H."/>
            <person name="Cheng J.F."/>
            <person name="Han C."/>
            <person name="Detter J.C."/>
            <person name="Bruce D."/>
            <person name="Goodwin L."/>
            <person name="Chain P."/>
            <person name="Pitluck S."/>
            <person name="Pati A."/>
            <person name="Ivanova N."/>
            <person name="Mavromatis K."/>
            <person name="Chen A."/>
            <person name="Palaniappan K."/>
            <person name="Land M."/>
            <person name="Hauser L."/>
            <person name="Chang Y.J."/>
            <person name="Jeffries C.D."/>
            <person name="Brettin T."/>
            <person name="Rohde M."/>
            <person name="Goker M."/>
            <person name="Bristow J."/>
            <person name="Eisen J.A."/>
            <person name="Markowitz V."/>
            <person name="Hugenholtz P."/>
            <person name="Klenk H.P."/>
            <person name="Kyrpides N.C."/>
        </authorList>
    </citation>
    <scope>NUCLEOTIDE SEQUENCE [LARGE SCALE GENOMIC DNA]</scope>
    <source>
        <strain evidence="3">ATCC 51198 / DSM 5511 / JCM 9101 / NCIMB 13204 / VKM B-1734 / 4k</strain>
    </source>
</reference>
<dbReference type="AlphaFoldDB" id="D2RUM5"/>
<keyword evidence="3" id="KW-1185">Reference proteome</keyword>
<dbReference type="HOGENOM" id="CLU_2353158_0_0_2"/>
<dbReference type="STRING" id="543526.Htur_2317"/>
<evidence type="ECO:0000313" key="3">
    <source>
        <dbReference type="Proteomes" id="UP000001903"/>
    </source>
</evidence>
<dbReference type="EMBL" id="CP001860">
    <property type="protein sequence ID" value="ADB61197.1"/>
    <property type="molecule type" value="Genomic_DNA"/>
</dbReference>
<organism evidence="2 3">
    <name type="scientific">Haloterrigena turkmenica (strain ATCC 51198 / DSM 5511 / JCM 9101 / NCIMB 13204 / VKM B-1734 / 4k)</name>
    <name type="common">Halococcus turkmenicus</name>
    <dbReference type="NCBI Taxonomy" id="543526"/>
    <lineage>
        <taxon>Archaea</taxon>
        <taxon>Methanobacteriati</taxon>
        <taxon>Methanobacteriota</taxon>
        <taxon>Stenosarchaea group</taxon>
        <taxon>Halobacteria</taxon>
        <taxon>Halobacteriales</taxon>
        <taxon>Natrialbaceae</taxon>
        <taxon>Haloterrigena</taxon>
    </lineage>
</organism>
<dbReference type="Pfam" id="PF24430">
    <property type="entry name" value="DUF7553"/>
    <property type="match status" value="1"/>
</dbReference>
<feature type="region of interest" description="Disordered" evidence="1">
    <location>
        <begin position="70"/>
        <end position="96"/>
    </location>
</feature>
<evidence type="ECO:0000313" key="2">
    <source>
        <dbReference type="EMBL" id="ADB61197.1"/>
    </source>
</evidence>
<dbReference type="eggNOG" id="arCOG06275">
    <property type="taxonomic scope" value="Archaea"/>
</dbReference>
<dbReference type="RefSeq" id="WP_012943480.1">
    <property type="nucleotide sequence ID" value="NC_013743.1"/>
</dbReference>
<dbReference type="GeneID" id="8742923"/>